<protein>
    <recommendedName>
        <fullName evidence="4">Outer membrane protein beta-barrel domain-containing protein</fullName>
    </recommendedName>
</protein>
<dbReference type="Proteomes" id="UP000239532">
    <property type="component" value="Unassembled WGS sequence"/>
</dbReference>
<gene>
    <name evidence="2" type="ORF">BST86_00185</name>
</gene>
<accession>A0A2S9WQ54</accession>
<sequence length="257" mass="29384">MIKRLLVGFAMLAAGLVTQAQDNDKQTIEEAPLSFLDRIDTTRTTREVRTQVHGVFGIGWNQALGDDNGIGEDYRFWGSGIWELGLEFSTQLSKNDDLLRFNYGLALQWQTLRINGNRQFVTNNDVTTLQPIGFDVDKSKFEQFTLIAPLHLEIGRGERKIYKDDISRIDYEDSFVVGIGGYLGVNGTTSQMIRYEREGRDVTNRLYNDFETEDFVYGLSAYAGYGDLQIFFKYGLNSIFKDSPIDQRQVSVGFRFR</sequence>
<evidence type="ECO:0008006" key="4">
    <source>
        <dbReference type="Google" id="ProtNLM"/>
    </source>
</evidence>
<evidence type="ECO:0000313" key="3">
    <source>
        <dbReference type="Proteomes" id="UP000239532"/>
    </source>
</evidence>
<dbReference type="RefSeq" id="WP_105981516.1">
    <property type="nucleotide sequence ID" value="NZ_MQUC01000003.1"/>
</dbReference>
<feature type="chain" id="PRO_5015537624" description="Outer membrane protein beta-barrel domain-containing protein" evidence="1">
    <location>
        <begin position="21"/>
        <end position="257"/>
    </location>
</feature>
<reference evidence="2 3" key="1">
    <citation type="submission" date="2016-11" db="EMBL/GenBank/DDBJ databases">
        <title>Trade-off between light-utilization and light-protection in marine flavobacteria.</title>
        <authorList>
            <person name="Kumagai Y."/>
        </authorList>
    </citation>
    <scope>NUCLEOTIDE SEQUENCE [LARGE SCALE GENOMIC DNA]</scope>
    <source>
        <strain evidence="2 3">JCM 17109</strain>
    </source>
</reference>
<proteinExistence type="predicted"/>
<dbReference type="AlphaFoldDB" id="A0A2S9WQ54"/>
<dbReference type="OrthoDB" id="1466811at2"/>
<dbReference type="EMBL" id="MQUC01000003">
    <property type="protein sequence ID" value="PRP65617.1"/>
    <property type="molecule type" value="Genomic_DNA"/>
</dbReference>
<feature type="signal peptide" evidence="1">
    <location>
        <begin position="1"/>
        <end position="20"/>
    </location>
</feature>
<organism evidence="2 3">
    <name type="scientific">Nonlabens agnitus</name>
    <dbReference type="NCBI Taxonomy" id="870484"/>
    <lineage>
        <taxon>Bacteria</taxon>
        <taxon>Pseudomonadati</taxon>
        <taxon>Bacteroidota</taxon>
        <taxon>Flavobacteriia</taxon>
        <taxon>Flavobacteriales</taxon>
        <taxon>Flavobacteriaceae</taxon>
        <taxon>Nonlabens</taxon>
    </lineage>
</organism>
<evidence type="ECO:0000256" key="1">
    <source>
        <dbReference type="SAM" id="SignalP"/>
    </source>
</evidence>
<keyword evidence="3" id="KW-1185">Reference proteome</keyword>
<comment type="caution">
    <text evidence="2">The sequence shown here is derived from an EMBL/GenBank/DDBJ whole genome shotgun (WGS) entry which is preliminary data.</text>
</comment>
<keyword evidence="1" id="KW-0732">Signal</keyword>
<evidence type="ECO:0000313" key="2">
    <source>
        <dbReference type="EMBL" id="PRP65617.1"/>
    </source>
</evidence>
<name>A0A2S9WQ54_9FLAO</name>